<accession>A0A3Q2YIB2</accession>
<evidence type="ECO:0000256" key="3">
    <source>
        <dbReference type="ARBA" id="ARBA00015856"/>
    </source>
</evidence>
<feature type="transmembrane region" description="Helical" evidence="13">
    <location>
        <begin position="662"/>
        <end position="682"/>
    </location>
</feature>
<keyword evidence="14" id="KW-0732">Signal</keyword>
<dbReference type="OMA" id="GPHKPAH"/>
<keyword evidence="8 13" id="KW-0653">Protein transport</keyword>
<reference evidence="17" key="1">
    <citation type="submission" date="2025-08" db="UniProtKB">
        <authorList>
            <consortium name="Ensembl"/>
        </authorList>
    </citation>
    <scope>IDENTIFICATION</scope>
</reference>
<dbReference type="GeneTree" id="ENSGT00390000016484"/>
<feature type="transmembrane region" description="Helical" evidence="13">
    <location>
        <begin position="724"/>
        <end position="742"/>
    </location>
</feature>
<keyword evidence="18" id="KW-1185">Reference proteome</keyword>
<evidence type="ECO:0000313" key="17">
    <source>
        <dbReference type="Ensembl" id="ENSHCOP00000018024.1"/>
    </source>
</evidence>
<feature type="transmembrane region" description="Helical" evidence="13">
    <location>
        <begin position="480"/>
        <end position="502"/>
    </location>
</feature>
<dbReference type="STRING" id="109280.ENSHCOP00000018024"/>
<comment type="function">
    <text evidence="12 13">GPI inositol-deacylase that catalyzes the remove of the acyl chain linked to the 2-OH position of inositol ring from the GPI-anchored protein (GPI-AP) in the endoplasmic reticulum. Initiates the post-attachment remodeling phase of GPI-AP biogenesis and participates in endoplasmic reticulum (ER)-to-Golgi transport of GPI-anchored protein.</text>
</comment>
<protein>
    <recommendedName>
        <fullName evidence="3 13">GPI inositol-deacylase</fullName>
        <ecNumber evidence="13">3.1.-.-</ecNumber>
    </recommendedName>
</protein>
<evidence type="ECO:0000256" key="9">
    <source>
        <dbReference type="ARBA" id="ARBA00022989"/>
    </source>
</evidence>
<dbReference type="GO" id="GO:0015031">
    <property type="term" value="P:protein transport"/>
    <property type="evidence" value="ECO:0007669"/>
    <property type="project" value="UniProtKB-KW"/>
</dbReference>
<dbReference type="PANTHER" id="PTHR15495:SF7">
    <property type="entry name" value="GPI INOSITOL-DEACYLASE"/>
    <property type="match status" value="1"/>
</dbReference>
<dbReference type="GO" id="GO:0050185">
    <property type="term" value="F:phosphatidylinositol deacylase activity"/>
    <property type="evidence" value="ECO:0007669"/>
    <property type="project" value="TreeGrafter"/>
</dbReference>
<comment type="subcellular location">
    <subcellularLocation>
        <location evidence="1">Endoplasmic reticulum membrane</location>
        <topology evidence="1">Multi-pass membrane protein</topology>
    </subcellularLocation>
</comment>
<reference evidence="17" key="2">
    <citation type="submission" date="2025-09" db="UniProtKB">
        <authorList>
            <consortium name="Ensembl"/>
        </authorList>
    </citation>
    <scope>IDENTIFICATION</scope>
</reference>
<dbReference type="Pfam" id="PF07819">
    <property type="entry name" value="PGAP1"/>
    <property type="match status" value="1"/>
</dbReference>
<dbReference type="GO" id="GO:0006888">
    <property type="term" value="P:endoplasmic reticulum to Golgi vesicle-mediated transport"/>
    <property type="evidence" value="ECO:0007669"/>
    <property type="project" value="TreeGrafter"/>
</dbReference>
<dbReference type="InterPro" id="IPR056824">
    <property type="entry name" value="PGAP1_TMD"/>
</dbReference>
<keyword evidence="6 13" id="KW-0378">Hydrolase</keyword>
<dbReference type="EC" id="3.1.-.-" evidence="13"/>
<dbReference type="InterPro" id="IPR029058">
    <property type="entry name" value="AB_hydrolase_fold"/>
</dbReference>
<evidence type="ECO:0000256" key="12">
    <source>
        <dbReference type="ARBA" id="ARBA00093318"/>
    </source>
</evidence>
<feature type="domain" description="GPI inositol-deacylase transmembrane" evidence="16">
    <location>
        <begin position="631"/>
        <end position="765"/>
    </location>
</feature>
<dbReference type="Ensembl" id="ENSHCOT00000012295.1">
    <property type="protein sequence ID" value="ENSHCOP00000018024.1"/>
    <property type="gene ID" value="ENSHCOG00000002281.1"/>
</dbReference>
<name>A0A3Q2YIB2_HIPCM</name>
<organism evidence="17 18">
    <name type="scientific">Hippocampus comes</name>
    <name type="common">Tiger tail seahorse</name>
    <dbReference type="NCBI Taxonomy" id="109280"/>
    <lineage>
        <taxon>Eukaryota</taxon>
        <taxon>Metazoa</taxon>
        <taxon>Chordata</taxon>
        <taxon>Craniata</taxon>
        <taxon>Vertebrata</taxon>
        <taxon>Euteleostomi</taxon>
        <taxon>Actinopterygii</taxon>
        <taxon>Neopterygii</taxon>
        <taxon>Teleostei</taxon>
        <taxon>Neoteleostei</taxon>
        <taxon>Acanthomorphata</taxon>
        <taxon>Syngnathiaria</taxon>
        <taxon>Syngnathiformes</taxon>
        <taxon>Syngnathoidei</taxon>
        <taxon>Syngnathidae</taxon>
        <taxon>Hippocampus</taxon>
    </lineage>
</organism>
<evidence type="ECO:0000259" key="16">
    <source>
        <dbReference type="Pfam" id="PF25140"/>
    </source>
</evidence>
<comment type="similarity">
    <text evidence="2 13">Belongs to the GPI inositol-deacylase family.</text>
</comment>
<keyword evidence="9 13" id="KW-1133">Transmembrane helix</keyword>
<dbReference type="Pfam" id="PF25140">
    <property type="entry name" value="PGAP1_TMD"/>
    <property type="match status" value="1"/>
</dbReference>
<evidence type="ECO:0000256" key="4">
    <source>
        <dbReference type="ARBA" id="ARBA00022448"/>
    </source>
</evidence>
<evidence type="ECO:0000256" key="8">
    <source>
        <dbReference type="ARBA" id="ARBA00022927"/>
    </source>
</evidence>
<feature type="transmembrane region" description="Helical" evidence="13">
    <location>
        <begin position="697"/>
        <end position="712"/>
    </location>
</feature>
<keyword evidence="7 13" id="KW-0256">Endoplasmic reticulum</keyword>
<evidence type="ECO:0000259" key="15">
    <source>
        <dbReference type="Pfam" id="PF07819"/>
    </source>
</evidence>
<feature type="signal peptide" evidence="14">
    <location>
        <begin position="1"/>
        <end position="19"/>
    </location>
</feature>
<keyword evidence="11" id="KW-0325">Glycoprotein</keyword>
<dbReference type="Gene3D" id="3.40.50.1820">
    <property type="entry name" value="alpha/beta hydrolase"/>
    <property type="match status" value="1"/>
</dbReference>
<dbReference type="FunFam" id="3.40.50.1820:FF:000026">
    <property type="entry name" value="GPI inositol-deacylase"/>
    <property type="match status" value="1"/>
</dbReference>
<dbReference type="PANTHER" id="PTHR15495">
    <property type="entry name" value="NEGATIVE REGULATOR OF VESICLE FORMATION-RELATED"/>
    <property type="match status" value="1"/>
</dbReference>
<comment type="caution">
    <text evidence="13">Lacks conserved residue(s) required for the propagation of feature annotation.</text>
</comment>
<evidence type="ECO:0000256" key="7">
    <source>
        <dbReference type="ARBA" id="ARBA00022824"/>
    </source>
</evidence>
<keyword evidence="5 13" id="KW-0812">Transmembrane</keyword>
<evidence type="ECO:0000256" key="6">
    <source>
        <dbReference type="ARBA" id="ARBA00022801"/>
    </source>
</evidence>
<evidence type="ECO:0000256" key="14">
    <source>
        <dbReference type="SAM" id="SignalP"/>
    </source>
</evidence>
<evidence type="ECO:0000256" key="1">
    <source>
        <dbReference type="ARBA" id="ARBA00004477"/>
    </source>
</evidence>
<dbReference type="InterPro" id="IPR039529">
    <property type="entry name" value="PGAP1/BST1"/>
</dbReference>
<evidence type="ECO:0000256" key="13">
    <source>
        <dbReference type="RuleBase" id="RU365011"/>
    </source>
</evidence>
<evidence type="ECO:0000313" key="18">
    <source>
        <dbReference type="Proteomes" id="UP000264820"/>
    </source>
</evidence>
<evidence type="ECO:0000256" key="5">
    <source>
        <dbReference type="ARBA" id="ARBA00022692"/>
    </source>
</evidence>
<dbReference type="SUPFAM" id="SSF53474">
    <property type="entry name" value="alpha/beta-Hydrolases"/>
    <property type="match status" value="1"/>
</dbReference>
<proteinExistence type="inferred from homology"/>
<keyword evidence="10 13" id="KW-0472">Membrane</keyword>
<dbReference type="Proteomes" id="UP000264820">
    <property type="component" value="Unplaced"/>
</dbReference>
<evidence type="ECO:0000256" key="2">
    <source>
        <dbReference type="ARBA" id="ARBA00006931"/>
    </source>
</evidence>
<dbReference type="GO" id="GO:0006505">
    <property type="term" value="P:GPI anchor metabolic process"/>
    <property type="evidence" value="ECO:0007669"/>
    <property type="project" value="TreeGrafter"/>
</dbReference>
<evidence type="ECO:0000256" key="10">
    <source>
        <dbReference type="ARBA" id="ARBA00023136"/>
    </source>
</evidence>
<evidence type="ECO:0000256" key="11">
    <source>
        <dbReference type="ARBA" id="ARBA00023180"/>
    </source>
</evidence>
<feature type="domain" description="GPI inositol-deacylase PGAP1-like alpha/beta" evidence="15">
    <location>
        <begin position="78"/>
        <end position="294"/>
    </location>
</feature>
<dbReference type="InterPro" id="IPR012908">
    <property type="entry name" value="PGAP1-ab_dom-like"/>
</dbReference>
<dbReference type="AlphaFoldDB" id="A0A3Q2YIB2"/>
<keyword evidence="4 13" id="KW-0813">Transport</keyword>
<dbReference type="GO" id="GO:0005789">
    <property type="term" value="C:endoplasmic reticulum membrane"/>
    <property type="evidence" value="ECO:0007669"/>
    <property type="project" value="UniProtKB-SubCell"/>
</dbReference>
<feature type="chain" id="PRO_5018620529" description="GPI inositol-deacylase" evidence="14">
    <location>
        <begin position="20"/>
        <end position="767"/>
    </location>
</feature>
<sequence>MKLATLLFYGFALGLVAVGLREVLTGFEEDRCSMTYMFQYPEFRRVPLPHRVARRYPAYGLYLYGEGAYAQETRELQLFGAPVIFLHGNSGSYKQVRSLGSVALRKAESAQGGLHFNVFTVDFNEELVALYGGSLRRQTLFLHESIKAILKLYKTPPQSVVLVGHSMGGLVARALFTLPNFNASLVRLIITQATPHLAPVLVLDHYLRDFYLSLRKKWVQQADELRNVTVLSIGGGHRDYQVRSGLISIPCSPGDPTKLSLVATAVPRTWVSTDHLSIVWCKELVLTTVRAFFDLIDPETRQVRHDNQAKKSAVLNHHFVRHPARMNWPRCSNAFGLRGGGGSLSVLHGATPLHGSTRLNGITLCGLQFTLECEWQRQQSVALSLPVPHVLSLGEFEVTVSSSGLFHTIELKHFHEVHVIVPWLCHCSVDIFCVFRSIRLSEFTLPVSVKHGKSQNLSCIVYSLLCRTVPRLMSCLLAQILRFFLPMVPVYTTVTLLLACGGQLSNICKTQRAASMSLVLYKGLQPHKVNLCSSLLISCSWLKSTWSLLCLPMMDVAPPIFPDTNVTGGSADRSILTIMCPGTETTDGRKVLASHSQSGKTNSAHNCNVTYGRAHFQRSRNSLQAPQKHRKHSITEARECNSAPLLSECALWEVKDDLQLHLCLSALLTIPVILSAPSLVYWSRNLGYSTQLDPDPYWPYFVPLCVVYLRLINCNTQKLTNSKLLHPTSFLPLPVSVAMVIFCPMHLYRVTYFLLGALVPLALCCVL</sequence>